<protein>
    <recommendedName>
        <fullName evidence="4">Teichoic acid D-Ala incorporation-associated protein DltX</fullName>
    </recommendedName>
</protein>
<evidence type="ECO:0000313" key="3">
    <source>
        <dbReference type="Proteomes" id="UP000008816"/>
    </source>
</evidence>
<dbReference type="STRING" id="93061.SAOUHSC_00868"/>
<keyword evidence="1" id="KW-1133">Transmembrane helix</keyword>
<keyword evidence="3" id="KW-1185">Reference proteome</keyword>
<dbReference type="eggNOG" id="ENOG5030FSZ">
    <property type="taxonomic scope" value="Bacteria"/>
</dbReference>
<evidence type="ECO:0008006" key="4">
    <source>
        <dbReference type="Google" id="ProtNLM"/>
    </source>
</evidence>
<dbReference type="Proteomes" id="UP000008816">
    <property type="component" value="Chromosome"/>
</dbReference>
<dbReference type="SMR" id="Q2FZW7"/>
<dbReference type="EMBL" id="CP000253">
    <property type="protein sequence ID" value="ABD29993.1"/>
    <property type="molecule type" value="Genomic_DNA"/>
</dbReference>
<dbReference type="PATRIC" id="fig|93061.5.peg.788"/>
<evidence type="ECO:0000256" key="1">
    <source>
        <dbReference type="SAM" id="Phobius"/>
    </source>
</evidence>
<dbReference type="GeneID" id="3918998"/>
<dbReference type="AlphaFoldDB" id="Q2FZW7"/>
<evidence type="ECO:0000313" key="2">
    <source>
        <dbReference type="EMBL" id="ABD29993.1"/>
    </source>
</evidence>
<keyword evidence="1" id="KW-0812">Transmembrane</keyword>
<dbReference type="InterPro" id="IPR021008">
    <property type="entry name" value="DltX"/>
</dbReference>
<reference evidence="3" key="1">
    <citation type="book" date="2006" name="Gram positive pathogens, 2nd edition" publisher="ASM Press" city="Washington D.C">
        <title>The Staphylococcus aureus NCTC 8325 genome.</title>
        <editorList>
            <person name="Fischetti V."/>
            <person name="Novick R."/>
            <person name="Ferretti J."/>
            <person name="Portnoy D."/>
            <person name="Rood J."/>
        </editorList>
        <authorList>
            <person name="Gillaspy A.F."/>
            <person name="Worrell V."/>
            <person name="Orvis J."/>
            <person name="Roe B.A."/>
            <person name="Dyer D.W."/>
            <person name="Iandolo J.J."/>
        </authorList>
    </citation>
    <scope>NUCLEOTIDE SEQUENCE [LARGE SCALE GENOMIC DNA]</scope>
    <source>
        <strain evidence="3">NCTC 8325 / PS 47</strain>
    </source>
</reference>
<organism evidence="2 3">
    <name type="scientific">Staphylococcus aureus (strain NCTC 8325 / PS 47)</name>
    <dbReference type="NCBI Taxonomy" id="93061"/>
    <lineage>
        <taxon>Bacteria</taxon>
        <taxon>Bacillati</taxon>
        <taxon>Bacillota</taxon>
        <taxon>Bacilli</taxon>
        <taxon>Bacillales</taxon>
        <taxon>Staphylococcaceae</taxon>
        <taxon>Staphylococcus</taxon>
    </lineage>
</organism>
<dbReference type="OrthoDB" id="2395277at2"/>
<accession>Q2FZW7</accession>
<dbReference type="RefSeq" id="YP_499421.2">
    <property type="nucleotide sequence ID" value="NC_007795.1"/>
</dbReference>
<sequence length="67" mass="7911">MNGLYKGVFTKNFKRCNMKSKSKQPPNKYVEAFKPYLLTLLYLAIFITLYLIYGSGDTHNNFIYNEF</sequence>
<dbReference type="HOGENOM" id="CLU_205371_0_0_9"/>
<dbReference type="Pfam" id="PF12459">
    <property type="entry name" value="DltX"/>
    <property type="match status" value="1"/>
</dbReference>
<dbReference type="PaxDb" id="1280-SAXN108_0926"/>
<gene>
    <name evidence="2" type="ordered locus">SAOUHSC_00868</name>
</gene>
<feature type="transmembrane region" description="Helical" evidence="1">
    <location>
        <begin position="35"/>
        <end position="53"/>
    </location>
</feature>
<dbReference type="KEGG" id="sao:SAOUHSC_00868"/>
<proteinExistence type="predicted"/>
<name>Q2FZW7_STAA8</name>
<keyword evidence="1" id="KW-0472">Membrane</keyword>